<feature type="compositionally biased region" description="Polar residues" evidence="1">
    <location>
        <begin position="60"/>
        <end position="75"/>
    </location>
</feature>
<feature type="compositionally biased region" description="Basic and acidic residues" evidence="1">
    <location>
        <begin position="84"/>
        <end position="121"/>
    </location>
</feature>
<reference evidence="2" key="1">
    <citation type="submission" date="2020-09" db="EMBL/GenBank/DDBJ databases">
        <authorList>
            <person name="Kikuchi T."/>
        </authorList>
    </citation>
    <scope>NUCLEOTIDE SEQUENCE</scope>
    <source>
        <strain evidence="2">SH1</strain>
    </source>
</reference>
<evidence type="ECO:0000313" key="3">
    <source>
        <dbReference type="Proteomes" id="UP000614601"/>
    </source>
</evidence>
<keyword evidence="3" id="KW-1185">Reference proteome</keyword>
<organism evidence="2 3">
    <name type="scientific">Bursaphelenchus okinawaensis</name>
    <dbReference type="NCBI Taxonomy" id="465554"/>
    <lineage>
        <taxon>Eukaryota</taxon>
        <taxon>Metazoa</taxon>
        <taxon>Ecdysozoa</taxon>
        <taxon>Nematoda</taxon>
        <taxon>Chromadorea</taxon>
        <taxon>Rhabditida</taxon>
        <taxon>Tylenchina</taxon>
        <taxon>Tylenchomorpha</taxon>
        <taxon>Aphelenchoidea</taxon>
        <taxon>Aphelenchoididae</taxon>
        <taxon>Bursaphelenchus</taxon>
    </lineage>
</organism>
<name>A0A811LD44_9BILA</name>
<feature type="compositionally biased region" description="Basic and acidic residues" evidence="1">
    <location>
        <begin position="37"/>
        <end position="52"/>
    </location>
</feature>
<dbReference type="AlphaFoldDB" id="A0A811LD44"/>
<accession>A0A811LD44</accession>
<dbReference type="EMBL" id="CAJFDH010000005">
    <property type="protein sequence ID" value="CAD5225169.1"/>
    <property type="molecule type" value="Genomic_DNA"/>
</dbReference>
<dbReference type="Proteomes" id="UP000614601">
    <property type="component" value="Unassembled WGS sequence"/>
</dbReference>
<dbReference type="Proteomes" id="UP000783686">
    <property type="component" value="Unassembled WGS sequence"/>
</dbReference>
<comment type="caution">
    <text evidence="2">The sequence shown here is derived from an EMBL/GenBank/DDBJ whole genome shotgun (WGS) entry which is preliminary data.</text>
</comment>
<dbReference type="EMBL" id="CAJFCW020000005">
    <property type="protein sequence ID" value="CAG9120501.1"/>
    <property type="molecule type" value="Genomic_DNA"/>
</dbReference>
<sequence length="214" mass="24826">MGCKPSTTRPKRSNLHEMSRKPFGHAQTTVTAESSEEDNRDKKNFSTESDKKKTAKVPSLQIQPTQESAEYPTSHQKQNAAKNKKPEEAKLKNDKDQESSGKKKNYKSDDKKSKNKNEDGYHKKHSKERKHKKIEHVEREKGEEYANEIKELRKDKHGRRILARMDTSEEDDTLYEVYEKMPSVSYVGEIHPPEARASIPARVGTDREQRRTYV</sequence>
<protein>
    <submittedName>
        <fullName evidence="2">Uncharacterized protein</fullName>
    </submittedName>
</protein>
<gene>
    <name evidence="2" type="ORF">BOKJ2_LOCUS11444</name>
</gene>
<feature type="compositionally biased region" description="Basic residues" evidence="1">
    <location>
        <begin position="122"/>
        <end position="134"/>
    </location>
</feature>
<evidence type="ECO:0000313" key="2">
    <source>
        <dbReference type="EMBL" id="CAD5225169.1"/>
    </source>
</evidence>
<evidence type="ECO:0000256" key="1">
    <source>
        <dbReference type="SAM" id="MobiDB-lite"/>
    </source>
</evidence>
<proteinExistence type="predicted"/>
<feature type="region of interest" description="Disordered" evidence="1">
    <location>
        <begin position="1"/>
        <end position="141"/>
    </location>
</feature>